<dbReference type="GO" id="GO:0016787">
    <property type="term" value="F:hydrolase activity"/>
    <property type="evidence" value="ECO:0007669"/>
    <property type="project" value="UniProtKB-KW"/>
</dbReference>
<keyword evidence="3" id="KW-0227">DNA damage</keyword>
<keyword evidence="7" id="KW-0456">Lyase</keyword>
<dbReference type="Pfam" id="PF02586">
    <property type="entry name" value="SRAP"/>
    <property type="match status" value="1"/>
</dbReference>
<keyword evidence="10" id="KW-1185">Reference proteome</keyword>
<keyword evidence="4 8" id="KW-0378">Hydrolase</keyword>
<reference evidence="10" key="1">
    <citation type="journal article" date="2019" name="Int. J. Syst. Evol. Microbiol.">
        <title>The Global Catalogue of Microorganisms (GCM) 10K type strain sequencing project: providing services to taxonomists for standard genome sequencing and annotation.</title>
        <authorList>
            <consortium name="The Broad Institute Genomics Platform"/>
            <consortium name="The Broad Institute Genome Sequencing Center for Infectious Disease"/>
            <person name="Wu L."/>
            <person name="Ma J."/>
        </authorList>
    </citation>
    <scope>NUCLEOTIDE SEQUENCE [LARGE SCALE GENOMIC DNA]</scope>
    <source>
        <strain evidence="10">CCUG 37865</strain>
    </source>
</reference>
<dbReference type="InterPro" id="IPR036590">
    <property type="entry name" value="SRAP-like"/>
</dbReference>
<dbReference type="EC" id="3.4.-.-" evidence="8"/>
<sequence length="218" mass="25170">MCGRFTLSISKEAIENELGIVISDYQESYNIAPTQKVLGVVGSAEGYRAGYFRWGLIPKWAKNPSIGAKMINARSETVDEKRSFQPLLSRRRCAIIADGFYEWKRDNDKKVPYRILLNNKQVFTFAGLWDKWEREGEEIVTCTILTTEPNELMSEIHDRMPVILSEQSRELWLNPSVQDQEMLKQILRPYDAEEMSLYQVSTQVNNPRNNDATLIQSV</sequence>
<evidence type="ECO:0000313" key="10">
    <source>
        <dbReference type="Proteomes" id="UP001595882"/>
    </source>
</evidence>
<comment type="similarity">
    <text evidence="1 8">Belongs to the SOS response-associated peptidase family.</text>
</comment>
<dbReference type="RefSeq" id="WP_390249570.1">
    <property type="nucleotide sequence ID" value="NZ_JBHSDT010000003.1"/>
</dbReference>
<dbReference type="PANTHER" id="PTHR13604:SF0">
    <property type="entry name" value="ABASIC SITE PROCESSING PROTEIN HMCES"/>
    <property type="match status" value="1"/>
</dbReference>
<comment type="caution">
    <text evidence="9">The sequence shown here is derived from an EMBL/GenBank/DDBJ whole genome shotgun (WGS) entry which is preliminary data.</text>
</comment>
<evidence type="ECO:0000256" key="5">
    <source>
        <dbReference type="ARBA" id="ARBA00023124"/>
    </source>
</evidence>
<evidence type="ECO:0000256" key="2">
    <source>
        <dbReference type="ARBA" id="ARBA00022670"/>
    </source>
</evidence>
<organism evidence="9 10">
    <name type="scientific">Gracilibacillus xinjiangensis</name>
    <dbReference type="NCBI Taxonomy" id="1193282"/>
    <lineage>
        <taxon>Bacteria</taxon>
        <taxon>Bacillati</taxon>
        <taxon>Bacillota</taxon>
        <taxon>Bacilli</taxon>
        <taxon>Bacillales</taxon>
        <taxon>Bacillaceae</taxon>
        <taxon>Gracilibacillus</taxon>
    </lineage>
</organism>
<keyword evidence="6" id="KW-0238">DNA-binding</keyword>
<dbReference type="PANTHER" id="PTHR13604">
    <property type="entry name" value="DC12-RELATED"/>
    <property type="match status" value="1"/>
</dbReference>
<evidence type="ECO:0000313" key="9">
    <source>
        <dbReference type="EMBL" id="MFC4402207.1"/>
    </source>
</evidence>
<protein>
    <recommendedName>
        <fullName evidence="8">Abasic site processing protein</fullName>
        <ecNumber evidence="8">3.4.-.-</ecNumber>
    </recommendedName>
</protein>
<evidence type="ECO:0000256" key="6">
    <source>
        <dbReference type="ARBA" id="ARBA00023125"/>
    </source>
</evidence>
<name>A0ABV8WQR0_9BACI</name>
<dbReference type="Proteomes" id="UP001595882">
    <property type="component" value="Unassembled WGS sequence"/>
</dbReference>
<dbReference type="EMBL" id="JBHSDT010000003">
    <property type="protein sequence ID" value="MFC4402207.1"/>
    <property type="molecule type" value="Genomic_DNA"/>
</dbReference>
<gene>
    <name evidence="9" type="ORF">ACFOY7_03855</name>
</gene>
<dbReference type="InterPro" id="IPR003738">
    <property type="entry name" value="SRAP"/>
</dbReference>
<keyword evidence="2 8" id="KW-0645">Protease</keyword>
<evidence type="ECO:0000256" key="4">
    <source>
        <dbReference type="ARBA" id="ARBA00022801"/>
    </source>
</evidence>
<proteinExistence type="inferred from homology"/>
<evidence type="ECO:0000256" key="8">
    <source>
        <dbReference type="RuleBase" id="RU364100"/>
    </source>
</evidence>
<dbReference type="SUPFAM" id="SSF143081">
    <property type="entry name" value="BB1717-like"/>
    <property type="match status" value="1"/>
</dbReference>
<evidence type="ECO:0000256" key="3">
    <source>
        <dbReference type="ARBA" id="ARBA00022763"/>
    </source>
</evidence>
<accession>A0ABV8WQR0</accession>
<dbReference type="Gene3D" id="3.90.1680.10">
    <property type="entry name" value="SOS response associated peptidase-like"/>
    <property type="match status" value="1"/>
</dbReference>
<keyword evidence="5" id="KW-0190">Covalent protein-DNA linkage</keyword>
<evidence type="ECO:0000256" key="1">
    <source>
        <dbReference type="ARBA" id="ARBA00008136"/>
    </source>
</evidence>
<evidence type="ECO:0000256" key="7">
    <source>
        <dbReference type="ARBA" id="ARBA00023239"/>
    </source>
</evidence>